<evidence type="ECO:0008006" key="13">
    <source>
        <dbReference type="Google" id="ProtNLM"/>
    </source>
</evidence>
<feature type="transmembrane region" description="Helical" evidence="11">
    <location>
        <begin position="247"/>
        <end position="265"/>
    </location>
</feature>
<protein>
    <recommendedName>
        <fullName evidence="13">Acyltransferase</fullName>
    </recommendedName>
</protein>
<feature type="non-terminal residue" evidence="12">
    <location>
        <position position="1"/>
    </location>
</feature>
<keyword evidence="8" id="KW-0443">Lipid metabolism</keyword>
<dbReference type="AlphaFoldDB" id="A0A0H5RBG9"/>
<comment type="similarity">
    <text evidence="2">Belongs to the diacylglycerol acyltransferase family.</text>
</comment>
<dbReference type="InterPro" id="IPR007130">
    <property type="entry name" value="DAGAT"/>
</dbReference>
<dbReference type="EMBL" id="HACM01010530">
    <property type="protein sequence ID" value="CRZ10972.1"/>
    <property type="molecule type" value="Transcribed_RNA"/>
</dbReference>
<dbReference type="CDD" id="cd07987">
    <property type="entry name" value="LPLAT_MGAT-like"/>
    <property type="match status" value="1"/>
</dbReference>
<accession>A0A0H5RBG9</accession>
<reference evidence="12" key="1">
    <citation type="submission" date="2015-04" db="EMBL/GenBank/DDBJ databases">
        <title>The genome sequence of the plant pathogenic Rhizarian Plasmodiophora brassicae reveals insights in its biotrophic life cycle and the origin of chitin synthesis.</title>
        <authorList>
            <person name="Schwelm A."/>
            <person name="Fogelqvist J."/>
            <person name="Knaust A."/>
            <person name="Julke S."/>
            <person name="Lilja T."/>
            <person name="Dhandapani V."/>
            <person name="Bonilla-Rosso G."/>
            <person name="Karlsson M."/>
            <person name="Shevchenko A."/>
            <person name="Choi S.R."/>
            <person name="Kim H.G."/>
            <person name="Park J.Y."/>
            <person name="Lim Y.P."/>
            <person name="Ludwig-Muller J."/>
            <person name="Dixelius C."/>
        </authorList>
    </citation>
    <scope>NUCLEOTIDE SEQUENCE</scope>
    <source>
        <tissue evidence="12">Potato root galls</tissue>
    </source>
</reference>
<dbReference type="GO" id="GO:0005789">
    <property type="term" value="C:endoplasmic reticulum membrane"/>
    <property type="evidence" value="ECO:0007669"/>
    <property type="project" value="UniProtKB-SubCell"/>
</dbReference>
<feature type="transmembrane region" description="Helical" evidence="11">
    <location>
        <begin position="62"/>
        <end position="80"/>
    </location>
</feature>
<sequence length="534" mass="60027">SDCDDRIIGFLITENCPETFSPGSRGQGIQPGHRHGAGIRFPMSDSCNSDAVQHHEAASRSWTIVIMVILAVSFAAALTAELIREIGLGIVGWRTNSLAVLIAIVISFLGVFFAAPFTHIFLGRWQHGGRGYVFYQPFVGGSTFVVLQVVGWTFYGITISAFATILYAVSLKLPFSSGAIASAVSGGVIAQLSLWLSLRYFDASANHQPFLRSLLRDFCALALIATFYSMPIILFILIILPVSLLSWTTYLALFVPSAYFYSLTYRNQPHQTGSRSWDLLRNNLAIWSNFEHYFSYKLIPEGKMDNDGVYLFGYHPHGIYPFTTVWATRCSLFRLAYPNLKIEVLGATVLFYLPLIRDLAMWCGCRDVSPTSIACAFEQKRSIMLIPGGEREMRENRPESDEIVLITRHKGFVRHAIAHGVPLVPVFGFGEAHLLDNFRAKNTQEWFAKRTLYGAPHFPYGRFYSPIPNAVPVTVVVGEPIPVVKMQVPSQEEIDRVHRHYFDSLRSMFDRHKGSVPGFAHRRIVYPEFDFKST</sequence>
<dbReference type="GO" id="GO:0006629">
    <property type="term" value="P:lipid metabolic process"/>
    <property type="evidence" value="ECO:0007669"/>
    <property type="project" value="UniProtKB-KW"/>
</dbReference>
<dbReference type="GO" id="GO:0008374">
    <property type="term" value="F:O-acyltransferase activity"/>
    <property type="evidence" value="ECO:0007669"/>
    <property type="project" value="InterPro"/>
</dbReference>
<dbReference type="PANTHER" id="PTHR12317">
    <property type="entry name" value="DIACYLGLYCEROL O-ACYLTRANSFERASE"/>
    <property type="match status" value="1"/>
</dbReference>
<feature type="transmembrane region" description="Helical" evidence="11">
    <location>
        <begin position="175"/>
        <end position="198"/>
    </location>
</feature>
<keyword evidence="7 11" id="KW-1133">Transmembrane helix</keyword>
<evidence type="ECO:0000256" key="1">
    <source>
        <dbReference type="ARBA" id="ARBA00004477"/>
    </source>
</evidence>
<evidence type="ECO:0000256" key="11">
    <source>
        <dbReference type="SAM" id="Phobius"/>
    </source>
</evidence>
<evidence type="ECO:0000256" key="3">
    <source>
        <dbReference type="ARBA" id="ARBA00022516"/>
    </source>
</evidence>
<evidence type="ECO:0000256" key="9">
    <source>
        <dbReference type="ARBA" id="ARBA00023136"/>
    </source>
</evidence>
<evidence type="ECO:0000256" key="2">
    <source>
        <dbReference type="ARBA" id="ARBA00005420"/>
    </source>
</evidence>
<organism evidence="12">
    <name type="scientific">Spongospora subterranea</name>
    <dbReference type="NCBI Taxonomy" id="70186"/>
    <lineage>
        <taxon>Eukaryota</taxon>
        <taxon>Sar</taxon>
        <taxon>Rhizaria</taxon>
        <taxon>Endomyxa</taxon>
        <taxon>Phytomyxea</taxon>
        <taxon>Plasmodiophorida</taxon>
        <taxon>Plasmodiophoridae</taxon>
        <taxon>Spongospora</taxon>
    </lineage>
</organism>
<evidence type="ECO:0000256" key="7">
    <source>
        <dbReference type="ARBA" id="ARBA00022989"/>
    </source>
</evidence>
<dbReference type="PANTHER" id="PTHR12317:SF34">
    <property type="entry name" value="ACYLTRANSFERASE"/>
    <property type="match status" value="1"/>
</dbReference>
<comment type="subcellular location">
    <subcellularLocation>
        <location evidence="1">Endoplasmic reticulum membrane</location>
        <topology evidence="1">Multi-pass membrane protein</topology>
    </subcellularLocation>
</comment>
<keyword evidence="6" id="KW-0256">Endoplasmic reticulum</keyword>
<evidence type="ECO:0000256" key="6">
    <source>
        <dbReference type="ARBA" id="ARBA00022824"/>
    </source>
</evidence>
<keyword evidence="10" id="KW-0012">Acyltransferase</keyword>
<name>A0A0H5RBG9_9EUKA</name>
<dbReference type="Pfam" id="PF03982">
    <property type="entry name" value="DAGAT"/>
    <property type="match status" value="1"/>
</dbReference>
<keyword evidence="9 11" id="KW-0472">Membrane</keyword>
<keyword evidence="3" id="KW-0444">Lipid biosynthesis</keyword>
<feature type="transmembrane region" description="Helical" evidence="11">
    <location>
        <begin position="143"/>
        <end position="169"/>
    </location>
</feature>
<keyword evidence="4" id="KW-0808">Transferase</keyword>
<evidence type="ECO:0000313" key="12">
    <source>
        <dbReference type="EMBL" id="CRZ10972.1"/>
    </source>
</evidence>
<feature type="transmembrane region" description="Helical" evidence="11">
    <location>
        <begin position="100"/>
        <end position="122"/>
    </location>
</feature>
<feature type="transmembrane region" description="Helical" evidence="11">
    <location>
        <begin position="218"/>
        <end position="241"/>
    </location>
</feature>
<evidence type="ECO:0000256" key="8">
    <source>
        <dbReference type="ARBA" id="ARBA00023098"/>
    </source>
</evidence>
<evidence type="ECO:0000256" key="4">
    <source>
        <dbReference type="ARBA" id="ARBA00022679"/>
    </source>
</evidence>
<evidence type="ECO:0000256" key="5">
    <source>
        <dbReference type="ARBA" id="ARBA00022692"/>
    </source>
</evidence>
<proteinExistence type="inferred from homology"/>
<keyword evidence="5 11" id="KW-0812">Transmembrane</keyword>
<evidence type="ECO:0000256" key="10">
    <source>
        <dbReference type="ARBA" id="ARBA00023315"/>
    </source>
</evidence>